<comment type="subcellular location">
    <subcellularLocation>
        <location evidence="1">Cell envelope</location>
    </subcellularLocation>
</comment>
<evidence type="ECO:0000313" key="5">
    <source>
        <dbReference type="EMBL" id="OUP56223.1"/>
    </source>
</evidence>
<comment type="similarity">
    <text evidence="2">Belongs to the bacterial solute-binding protein 2 family.</text>
</comment>
<organism evidence="5 6">
    <name type="scientific">Butyricicoccus pullicaecorum</name>
    <dbReference type="NCBI Taxonomy" id="501571"/>
    <lineage>
        <taxon>Bacteria</taxon>
        <taxon>Bacillati</taxon>
        <taxon>Bacillota</taxon>
        <taxon>Clostridia</taxon>
        <taxon>Eubacteriales</taxon>
        <taxon>Butyricicoccaceae</taxon>
        <taxon>Butyricicoccus</taxon>
    </lineage>
</organism>
<sequence length="367" mass="39685">MHFLQLHHKLPHTILKFNHSCGILYNIDTAYAVSALPIGGVCVIKRIFAALLCAVAAACLSGCAEQTPPPEEHTGTRIALSMASRDQFLVTVETSVLEYATQKQIDCTVWDAGNDYVVQMQHVKDAREQGYDALIVNEVSPSLTRGILREAGDMPVVFVNREPEMSALTVGKNAYVGSDDSEPGRFQAAWLNDYAEEKGLEHLNIVYLTGIEGQASTMARRESLMDHLKVDHDFVYDSTAQFDRAKAQVQVGMLIEAGRSFDAIVAQNDEMAIGAAMAMQAAGKELCPILGIDGTIAGCQGIRDGMLSFTVRQPGDEQGRAAVDAALALIAGESLDTVSGVTLGEDELSLMIPYEPVDAENVEEYIS</sequence>
<evidence type="ECO:0000313" key="6">
    <source>
        <dbReference type="Proteomes" id="UP000195326"/>
    </source>
</evidence>
<dbReference type="EMBL" id="NFKL01000020">
    <property type="protein sequence ID" value="OUP56223.1"/>
    <property type="molecule type" value="Genomic_DNA"/>
</dbReference>
<dbReference type="GO" id="GO:0030313">
    <property type="term" value="C:cell envelope"/>
    <property type="evidence" value="ECO:0007669"/>
    <property type="project" value="UniProtKB-SubCell"/>
</dbReference>
<evidence type="ECO:0000259" key="4">
    <source>
        <dbReference type="Pfam" id="PF13407"/>
    </source>
</evidence>
<gene>
    <name evidence="5" type="ORF">B5F15_13075</name>
</gene>
<dbReference type="Proteomes" id="UP000195326">
    <property type="component" value="Unassembled WGS sequence"/>
</dbReference>
<accession>A0A1Y4LHN2</accession>
<dbReference type="CDD" id="cd01536">
    <property type="entry name" value="PBP1_ABC_sugar_binding-like"/>
    <property type="match status" value="1"/>
</dbReference>
<protein>
    <recommendedName>
        <fullName evidence="4">Periplasmic binding protein domain-containing protein</fullName>
    </recommendedName>
</protein>
<reference evidence="6" key="1">
    <citation type="submission" date="2017-04" db="EMBL/GenBank/DDBJ databases">
        <title>Function of individual gut microbiota members based on whole genome sequencing of pure cultures obtained from chicken caecum.</title>
        <authorList>
            <person name="Medvecky M."/>
            <person name="Cejkova D."/>
            <person name="Polansky O."/>
            <person name="Karasova D."/>
            <person name="Kubasova T."/>
            <person name="Cizek A."/>
            <person name="Rychlik I."/>
        </authorList>
    </citation>
    <scope>NUCLEOTIDE SEQUENCE [LARGE SCALE GENOMIC DNA]</scope>
    <source>
        <strain evidence="6">An179</strain>
    </source>
</reference>
<dbReference type="SUPFAM" id="SSF53822">
    <property type="entry name" value="Periplasmic binding protein-like I"/>
    <property type="match status" value="1"/>
</dbReference>
<evidence type="ECO:0000256" key="1">
    <source>
        <dbReference type="ARBA" id="ARBA00004196"/>
    </source>
</evidence>
<dbReference type="STRING" id="501571.GCA_900143195_02508"/>
<keyword evidence="3" id="KW-0732">Signal</keyword>
<dbReference type="Pfam" id="PF13407">
    <property type="entry name" value="Peripla_BP_4"/>
    <property type="match status" value="1"/>
</dbReference>
<name>A0A1Y4LHN2_9FIRM</name>
<evidence type="ECO:0000256" key="3">
    <source>
        <dbReference type="ARBA" id="ARBA00022729"/>
    </source>
</evidence>
<evidence type="ECO:0000256" key="2">
    <source>
        <dbReference type="ARBA" id="ARBA00007639"/>
    </source>
</evidence>
<dbReference type="AlphaFoldDB" id="A0A1Y4LHN2"/>
<proteinExistence type="inferred from homology"/>
<dbReference type="InterPro" id="IPR025997">
    <property type="entry name" value="SBP_2_dom"/>
</dbReference>
<feature type="domain" description="Periplasmic binding protein" evidence="4">
    <location>
        <begin position="80"/>
        <end position="333"/>
    </location>
</feature>
<dbReference type="PANTHER" id="PTHR46847">
    <property type="entry name" value="D-ALLOSE-BINDING PERIPLASMIC PROTEIN-RELATED"/>
    <property type="match status" value="1"/>
</dbReference>
<dbReference type="GO" id="GO:0030246">
    <property type="term" value="F:carbohydrate binding"/>
    <property type="evidence" value="ECO:0007669"/>
    <property type="project" value="UniProtKB-ARBA"/>
</dbReference>
<dbReference type="InterPro" id="IPR028082">
    <property type="entry name" value="Peripla_BP_I"/>
</dbReference>
<dbReference type="Gene3D" id="3.40.50.2300">
    <property type="match status" value="2"/>
</dbReference>
<dbReference type="PANTHER" id="PTHR46847:SF1">
    <property type="entry name" value="D-ALLOSE-BINDING PERIPLASMIC PROTEIN-RELATED"/>
    <property type="match status" value="1"/>
</dbReference>
<comment type="caution">
    <text evidence="5">The sequence shown here is derived from an EMBL/GenBank/DDBJ whole genome shotgun (WGS) entry which is preliminary data.</text>
</comment>